<dbReference type="PANTHER" id="PTHR13387:SF9">
    <property type="entry name" value="PROTEIN HGH1 HOMOLOG"/>
    <property type="match status" value="1"/>
</dbReference>
<accession>A0A4S8MEZ7</accession>
<protein>
    <submittedName>
        <fullName evidence="5">DUF383-domain-containing protein</fullName>
    </submittedName>
</protein>
<dbReference type="InterPro" id="IPR016024">
    <property type="entry name" value="ARM-type_fold"/>
</dbReference>
<dbReference type="InterPro" id="IPR007205">
    <property type="entry name" value="Protein_HGH1_N"/>
</dbReference>
<dbReference type="Pfam" id="PF04063">
    <property type="entry name" value="DUF383"/>
    <property type="match status" value="1"/>
</dbReference>
<evidence type="ECO:0000313" key="6">
    <source>
        <dbReference type="Proteomes" id="UP000297245"/>
    </source>
</evidence>
<evidence type="ECO:0000259" key="3">
    <source>
        <dbReference type="Pfam" id="PF04063"/>
    </source>
</evidence>
<name>A0A4S8MEZ7_DENBC</name>
<feature type="domain" description="Protein HGH1 C-terminal" evidence="4">
    <location>
        <begin position="349"/>
        <end position="401"/>
    </location>
</feature>
<dbReference type="Pfam" id="PF04064">
    <property type="entry name" value="DUF384"/>
    <property type="match status" value="1"/>
</dbReference>
<evidence type="ECO:0000259" key="4">
    <source>
        <dbReference type="Pfam" id="PF04064"/>
    </source>
</evidence>
<proteinExistence type="inferred from homology"/>
<feature type="region of interest" description="Disordered" evidence="2">
    <location>
        <begin position="426"/>
        <end position="477"/>
    </location>
</feature>
<sequence>MEAQLKELLPFLRDKNPQVRQIVLSNLVAQTPKAAPYREIFFSGSGGLKNSKDENGVIRDLKLLCRDQLAVAHDAFRALVNLSDSPMLVSSLSEPSFLTFLVSYTINPQSILADLASMLLSNLTASSTACSTVLSMKVTVIANEKHPNGFYASQSRSGTCAAPVSYPSGEEREVLALPLLLDAFVQGAQLVNEGEDLSKRNRKGNLHFMASVFANLTSSPAGRLFFFTPQPSNILKPSEDPLAKVVSFTEHKDRIRRGGVASTTLLSTNCAFHARGHRAMLNTEDVRVCVPPSKVEAPGIEILSYILLPLAGPEEYLEDQEKLPESLQFLPPDKKREPDNTLRLTYVETLLLLCHTRWGRDYLRANGVYEIVRAAHEAETVDKISEHVERLVQLIKGEEPSQVMPEEEEYDALPAEDHLDYSKMFDTNPLLKTLPSSEPSRSKNGQEEAGAKGKAEEEEGPVIEALGADSDEEIVEV</sequence>
<dbReference type="PANTHER" id="PTHR13387">
    <property type="entry name" value="PROTEIN HGH1 HOMOLOG"/>
    <property type="match status" value="1"/>
</dbReference>
<dbReference type="Proteomes" id="UP000297245">
    <property type="component" value="Unassembled WGS sequence"/>
</dbReference>
<comment type="similarity">
    <text evidence="1">Belongs to the HGH1 family.</text>
</comment>
<evidence type="ECO:0000313" key="5">
    <source>
        <dbReference type="EMBL" id="THV00654.1"/>
    </source>
</evidence>
<feature type="compositionally biased region" description="Basic and acidic residues" evidence="2">
    <location>
        <begin position="440"/>
        <end position="455"/>
    </location>
</feature>
<dbReference type="OrthoDB" id="338814at2759"/>
<dbReference type="InterPro" id="IPR039717">
    <property type="entry name" value="Hgh1"/>
</dbReference>
<keyword evidence="6" id="KW-1185">Reference proteome</keyword>
<dbReference type="InterPro" id="IPR007206">
    <property type="entry name" value="Protein_HGH1_C"/>
</dbReference>
<evidence type="ECO:0000256" key="2">
    <source>
        <dbReference type="SAM" id="MobiDB-lite"/>
    </source>
</evidence>
<feature type="domain" description="Protein HGH1 N-terminal" evidence="3">
    <location>
        <begin position="105"/>
        <end position="343"/>
    </location>
</feature>
<dbReference type="SUPFAM" id="SSF48371">
    <property type="entry name" value="ARM repeat"/>
    <property type="match status" value="1"/>
</dbReference>
<evidence type="ECO:0000256" key="1">
    <source>
        <dbReference type="ARBA" id="ARBA00006712"/>
    </source>
</evidence>
<dbReference type="AlphaFoldDB" id="A0A4S8MEZ7"/>
<dbReference type="EMBL" id="ML179101">
    <property type="protein sequence ID" value="THV00654.1"/>
    <property type="molecule type" value="Genomic_DNA"/>
</dbReference>
<reference evidence="5 6" key="1">
    <citation type="journal article" date="2019" name="Nat. Ecol. Evol.">
        <title>Megaphylogeny resolves global patterns of mushroom evolution.</title>
        <authorList>
            <person name="Varga T."/>
            <person name="Krizsan K."/>
            <person name="Foldi C."/>
            <person name="Dima B."/>
            <person name="Sanchez-Garcia M."/>
            <person name="Sanchez-Ramirez S."/>
            <person name="Szollosi G.J."/>
            <person name="Szarkandi J.G."/>
            <person name="Papp V."/>
            <person name="Albert L."/>
            <person name="Andreopoulos W."/>
            <person name="Angelini C."/>
            <person name="Antonin V."/>
            <person name="Barry K.W."/>
            <person name="Bougher N.L."/>
            <person name="Buchanan P."/>
            <person name="Buyck B."/>
            <person name="Bense V."/>
            <person name="Catcheside P."/>
            <person name="Chovatia M."/>
            <person name="Cooper J."/>
            <person name="Damon W."/>
            <person name="Desjardin D."/>
            <person name="Finy P."/>
            <person name="Geml J."/>
            <person name="Haridas S."/>
            <person name="Hughes K."/>
            <person name="Justo A."/>
            <person name="Karasinski D."/>
            <person name="Kautmanova I."/>
            <person name="Kiss B."/>
            <person name="Kocsube S."/>
            <person name="Kotiranta H."/>
            <person name="LaButti K.M."/>
            <person name="Lechner B.E."/>
            <person name="Liimatainen K."/>
            <person name="Lipzen A."/>
            <person name="Lukacs Z."/>
            <person name="Mihaltcheva S."/>
            <person name="Morgado L.N."/>
            <person name="Niskanen T."/>
            <person name="Noordeloos M.E."/>
            <person name="Ohm R.A."/>
            <person name="Ortiz-Santana B."/>
            <person name="Ovrebo C."/>
            <person name="Racz N."/>
            <person name="Riley R."/>
            <person name="Savchenko A."/>
            <person name="Shiryaev A."/>
            <person name="Soop K."/>
            <person name="Spirin V."/>
            <person name="Szebenyi C."/>
            <person name="Tomsovsky M."/>
            <person name="Tulloss R.E."/>
            <person name="Uehling J."/>
            <person name="Grigoriev I.V."/>
            <person name="Vagvolgyi C."/>
            <person name="Papp T."/>
            <person name="Martin F.M."/>
            <person name="Miettinen O."/>
            <person name="Hibbett D.S."/>
            <person name="Nagy L.G."/>
        </authorList>
    </citation>
    <scope>NUCLEOTIDE SEQUENCE [LARGE SCALE GENOMIC DNA]</scope>
    <source>
        <strain evidence="5 6">CBS 962.96</strain>
    </source>
</reference>
<organism evidence="5 6">
    <name type="scientific">Dendrothele bispora (strain CBS 962.96)</name>
    <dbReference type="NCBI Taxonomy" id="1314807"/>
    <lineage>
        <taxon>Eukaryota</taxon>
        <taxon>Fungi</taxon>
        <taxon>Dikarya</taxon>
        <taxon>Basidiomycota</taxon>
        <taxon>Agaricomycotina</taxon>
        <taxon>Agaricomycetes</taxon>
        <taxon>Agaricomycetidae</taxon>
        <taxon>Agaricales</taxon>
        <taxon>Agaricales incertae sedis</taxon>
        <taxon>Dendrothele</taxon>
    </lineage>
</organism>
<gene>
    <name evidence="5" type="ORF">K435DRAFT_751014</name>
</gene>